<dbReference type="PANTHER" id="PTHR46268">
    <property type="entry name" value="STRESS RESPONSE PROTEIN NHAX"/>
    <property type="match status" value="1"/>
</dbReference>
<sequence length="276" mass="29750">MKPAFVVLTDLSGAADAALTYTTRLAACLDGRLVLLHVFLNVSALIEPETVLATTTTQLAARRQLRANLCQQAEKLPLTADAELSLDTLDAAVRGAVQRHQPLLLALGREQPHSLLGRLIPHRTVSILRSVRHPLLVVPEGCPETELPRRVLVAADGQSFWLTPPSLALGSLLLALRPTTSVVHVATQTHGPSRGNVALESVRRTRLFGPLTSRSLHEVRDASPADGILLMASELQAQLLVLLARPHSFLGGLFHRSVTAQVLRHSPVPVLVLPTN</sequence>
<evidence type="ECO:0000313" key="4">
    <source>
        <dbReference type="Proteomes" id="UP000779507"/>
    </source>
</evidence>
<accession>A0ABX2FT05</accession>
<dbReference type="SUPFAM" id="SSF52402">
    <property type="entry name" value="Adenine nucleotide alpha hydrolases-like"/>
    <property type="match status" value="2"/>
</dbReference>
<feature type="domain" description="UspA" evidence="2">
    <location>
        <begin position="217"/>
        <end position="274"/>
    </location>
</feature>
<comment type="caution">
    <text evidence="3">The sequence shown here is derived from an EMBL/GenBank/DDBJ whole genome shotgun (WGS) entry which is preliminary data.</text>
</comment>
<name>A0ABX2FT05_9BACT</name>
<feature type="domain" description="UspA" evidence="2">
    <location>
        <begin position="6"/>
        <end position="139"/>
    </location>
</feature>
<protein>
    <submittedName>
        <fullName evidence="3">Nucleotide-binding universal stress UspA family protein</fullName>
    </submittedName>
</protein>
<dbReference type="PANTHER" id="PTHR46268:SF6">
    <property type="entry name" value="UNIVERSAL STRESS PROTEIN UP12"/>
    <property type="match status" value="1"/>
</dbReference>
<proteinExistence type="inferred from homology"/>
<reference evidence="3 4" key="1">
    <citation type="submission" date="2020-05" db="EMBL/GenBank/DDBJ databases">
        <title>Genomic Encyclopedia of Type Strains, Phase IV (KMG-V): Genome sequencing to study the core and pangenomes of soil and plant-associated prokaryotes.</title>
        <authorList>
            <person name="Whitman W."/>
        </authorList>
    </citation>
    <scope>NUCLEOTIDE SEQUENCE [LARGE SCALE GENOMIC DNA]</scope>
    <source>
        <strain evidence="3 4">9A</strain>
    </source>
</reference>
<dbReference type="Proteomes" id="UP000779507">
    <property type="component" value="Unassembled WGS sequence"/>
</dbReference>
<gene>
    <name evidence="3" type="ORF">HNP98_002443</name>
</gene>
<dbReference type="InterPro" id="IPR014729">
    <property type="entry name" value="Rossmann-like_a/b/a_fold"/>
</dbReference>
<evidence type="ECO:0000259" key="2">
    <source>
        <dbReference type="Pfam" id="PF00582"/>
    </source>
</evidence>
<organism evidence="3 4">
    <name type="scientific">Hymenobacter caeli</name>
    <dbReference type="NCBI Taxonomy" id="2735894"/>
    <lineage>
        <taxon>Bacteria</taxon>
        <taxon>Pseudomonadati</taxon>
        <taxon>Bacteroidota</taxon>
        <taxon>Cytophagia</taxon>
        <taxon>Cytophagales</taxon>
        <taxon>Hymenobacteraceae</taxon>
        <taxon>Hymenobacter</taxon>
    </lineage>
</organism>
<comment type="similarity">
    <text evidence="1">Belongs to the universal stress protein A family.</text>
</comment>
<dbReference type="Pfam" id="PF00582">
    <property type="entry name" value="Usp"/>
    <property type="match status" value="2"/>
</dbReference>
<dbReference type="EMBL" id="JABSNP010000010">
    <property type="protein sequence ID" value="NRT19611.1"/>
    <property type="molecule type" value="Genomic_DNA"/>
</dbReference>
<evidence type="ECO:0000313" key="3">
    <source>
        <dbReference type="EMBL" id="NRT19611.1"/>
    </source>
</evidence>
<dbReference type="RefSeq" id="WP_173810326.1">
    <property type="nucleotide sequence ID" value="NZ_JABSNP010000010.1"/>
</dbReference>
<keyword evidence="4" id="KW-1185">Reference proteome</keyword>
<dbReference type="Gene3D" id="3.40.50.620">
    <property type="entry name" value="HUPs"/>
    <property type="match status" value="2"/>
</dbReference>
<evidence type="ECO:0000256" key="1">
    <source>
        <dbReference type="ARBA" id="ARBA00008791"/>
    </source>
</evidence>
<dbReference type="InterPro" id="IPR006016">
    <property type="entry name" value="UspA"/>
</dbReference>